<evidence type="ECO:0000313" key="4">
    <source>
        <dbReference type="Proteomes" id="UP001227126"/>
    </source>
</evidence>
<dbReference type="EMBL" id="JASNJE010000018">
    <property type="protein sequence ID" value="MDK3074344.1"/>
    <property type="molecule type" value="Genomic_DNA"/>
</dbReference>
<name>A0ABT7FGS0_9RHOB</name>
<sequence length="139" mass="14603">MPEGVWQARGVVGGQAEGAALVSRTALSFLGDLDICSGVVVGRSSDLLGACVTGRVLVLPASRGSAGAWRFLFQLKVHDSHPAALVLKELPDPSVTQGAILSGVPMVVEPEAEFWEDLRDGDLLQVDGTIGRIARRNAE</sequence>
<accession>A0ABT7FGS0</accession>
<protein>
    <submittedName>
        <fullName evidence="3">DUF126 domain-containing protein</fullName>
    </submittedName>
</protein>
<dbReference type="InterPro" id="IPR002840">
    <property type="entry name" value="PMDh-S-like_dom"/>
</dbReference>
<keyword evidence="1" id="KW-0456">Lyase</keyword>
<feature type="domain" description="Phosphomevalonate dehydratase small subunit-like" evidence="2">
    <location>
        <begin position="27"/>
        <end position="107"/>
    </location>
</feature>
<proteinExistence type="predicted"/>
<evidence type="ECO:0000256" key="1">
    <source>
        <dbReference type="ARBA" id="ARBA00023239"/>
    </source>
</evidence>
<organism evidence="3 4">
    <name type="scientific">Sedimentitalea xiamensis</name>
    <dbReference type="NCBI Taxonomy" id="3050037"/>
    <lineage>
        <taxon>Bacteria</taxon>
        <taxon>Pseudomonadati</taxon>
        <taxon>Pseudomonadota</taxon>
        <taxon>Alphaproteobacteria</taxon>
        <taxon>Rhodobacterales</taxon>
        <taxon>Paracoccaceae</taxon>
        <taxon>Sedimentitalea</taxon>
    </lineage>
</organism>
<dbReference type="Gene3D" id="3.50.30.10">
    <property type="entry name" value="Phosphohistidine domain"/>
    <property type="match status" value="1"/>
</dbReference>
<gene>
    <name evidence="3" type="ORF">QO034_14655</name>
</gene>
<dbReference type="Pfam" id="PF01989">
    <property type="entry name" value="AcnX_swivel_put"/>
    <property type="match status" value="1"/>
</dbReference>
<dbReference type="RefSeq" id="WP_284486275.1">
    <property type="nucleotide sequence ID" value="NZ_JASNJE010000018.1"/>
</dbReference>
<dbReference type="SUPFAM" id="SSF52016">
    <property type="entry name" value="LeuD/IlvD-like"/>
    <property type="match status" value="1"/>
</dbReference>
<comment type="caution">
    <text evidence="3">The sequence shown here is derived from an EMBL/GenBank/DDBJ whole genome shotgun (WGS) entry which is preliminary data.</text>
</comment>
<evidence type="ECO:0000259" key="2">
    <source>
        <dbReference type="Pfam" id="PF01989"/>
    </source>
</evidence>
<dbReference type="Proteomes" id="UP001227126">
    <property type="component" value="Unassembled WGS sequence"/>
</dbReference>
<keyword evidence="4" id="KW-1185">Reference proteome</keyword>
<reference evidence="3 4" key="1">
    <citation type="submission" date="2023-05" db="EMBL/GenBank/DDBJ databases">
        <title>Sedimentitalea sp. nov. JM2-8.</title>
        <authorList>
            <person name="Huang J."/>
        </authorList>
    </citation>
    <scope>NUCLEOTIDE SEQUENCE [LARGE SCALE GENOMIC DNA]</scope>
    <source>
        <strain evidence="3 4">JM2-8</strain>
    </source>
</reference>
<evidence type="ECO:0000313" key="3">
    <source>
        <dbReference type="EMBL" id="MDK3074344.1"/>
    </source>
</evidence>